<reference evidence="3" key="1">
    <citation type="submission" date="2020-07" db="EMBL/GenBank/DDBJ databases">
        <title>Clarias magur genome sequencing, assembly and annotation.</title>
        <authorList>
            <person name="Kushwaha B."/>
            <person name="Kumar R."/>
            <person name="Das P."/>
            <person name="Joshi C.G."/>
            <person name="Kumar D."/>
            <person name="Nagpure N.S."/>
            <person name="Pandey M."/>
            <person name="Agarwal S."/>
            <person name="Srivastava S."/>
            <person name="Singh M."/>
            <person name="Sahoo L."/>
            <person name="Jayasankar P."/>
            <person name="Meher P.K."/>
            <person name="Koringa P.G."/>
            <person name="Iquebal M.A."/>
            <person name="Das S.P."/>
            <person name="Bit A."/>
            <person name="Patnaik S."/>
            <person name="Patel N."/>
            <person name="Shah T.M."/>
            <person name="Hinsu A."/>
            <person name="Jena J.K."/>
        </authorList>
    </citation>
    <scope>NUCLEOTIDE SEQUENCE</scope>
    <source>
        <strain evidence="3">CIFAMagur01</strain>
        <tissue evidence="3">Testis</tissue>
    </source>
</reference>
<dbReference type="InterPro" id="IPR003598">
    <property type="entry name" value="Ig_sub2"/>
</dbReference>
<dbReference type="SMART" id="SM00408">
    <property type="entry name" value="IGc2"/>
    <property type="match status" value="1"/>
</dbReference>
<dbReference type="SUPFAM" id="SSF48726">
    <property type="entry name" value="Immunoglobulin"/>
    <property type="match status" value="1"/>
</dbReference>
<name>A0A8J4TB21_CLAMG</name>
<dbReference type="InterPro" id="IPR013151">
    <property type="entry name" value="Immunoglobulin_dom"/>
</dbReference>
<evidence type="ECO:0000313" key="4">
    <source>
        <dbReference type="Proteomes" id="UP000727407"/>
    </source>
</evidence>
<dbReference type="InterPro" id="IPR007110">
    <property type="entry name" value="Ig-like_dom"/>
</dbReference>
<accession>A0A8J4TB21</accession>
<dbReference type="Proteomes" id="UP000727407">
    <property type="component" value="Unassembled WGS sequence"/>
</dbReference>
<feature type="domain" description="Ig-like" evidence="2">
    <location>
        <begin position="15"/>
        <end position="92"/>
    </location>
</feature>
<evidence type="ECO:0000256" key="1">
    <source>
        <dbReference type="ARBA" id="ARBA00023319"/>
    </source>
</evidence>
<organism evidence="3 4">
    <name type="scientific">Clarias magur</name>
    <name type="common">Asian catfish</name>
    <name type="synonym">Macropteronotus magur</name>
    <dbReference type="NCBI Taxonomy" id="1594786"/>
    <lineage>
        <taxon>Eukaryota</taxon>
        <taxon>Metazoa</taxon>
        <taxon>Chordata</taxon>
        <taxon>Craniata</taxon>
        <taxon>Vertebrata</taxon>
        <taxon>Euteleostomi</taxon>
        <taxon>Actinopterygii</taxon>
        <taxon>Neopterygii</taxon>
        <taxon>Teleostei</taxon>
        <taxon>Ostariophysi</taxon>
        <taxon>Siluriformes</taxon>
        <taxon>Clariidae</taxon>
        <taxon>Clarias</taxon>
    </lineage>
</organism>
<keyword evidence="1" id="KW-0393">Immunoglobulin domain</keyword>
<comment type="caution">
    <text evidence="3">The sequence shown here is derived from an EMBL/GenBank/DDBJ whole genome shotgun (WGS) entry which is preliminary data.</text>
</comment>
<dbReference type="Pfam" id="PF00047">
    <property type="entry name" value="ig"/>
    <property type="match status" value="1"/>
</dbReference>
<dbReference type="AlphaFoldDB" id="A0A8J4TB21"/>
<dbReference type="Gene3D" id="2.60.40.10">
    <property type="entry name" value="Immunoglobulins"/>
    <property type="match status" value="1"/>
</dbReference>
<dbReference type="EMBL" id="QNUK01000775">
    <property type="protein sequence ID" value="KAF5889703.1"/>
    <property type="molecule type" value="Genomic_DNA"/>
</dbReference>
<protein>
    <submittedName>
        <fullName evidence="3">Semaphorin-4E-like isoform X1</fullName>
    </submittedName>
</protein>
<sequence length="127" mass="14223">EVVQSLRDRNASHCPAVESTKTIKFFYPGNTVSLVCEPGSNLAQVQWHVNGQPVEKSNVNQVQHNTLLILNASERDTGLYTCYSVETSMGVDYVTQTAEYELRLEDCMMTPLVQQRLQGQQSFPNAV</sequence>
<proteinExistence type="predicted"/>
<dbReference type="SMART" id="SM00409">
    <property type="entry name" value="IG"/>
    <property type="match status" value="1"/>
</dbReference>
<dbReference type="InterPro" id="IPR003599">
    <property type="entry name" value="Ig_sub"/>
</dbReference>
<dbReference type="OrthoDB" id="9988752at2759"/>
<gene>
    <name evidence="3" type="ORF">DAT39_020584</name>
</gene>
<dbReference type="PROSITE" id="PS50835">
    <property type="entry name" value="IG_LIKE"/>
    <property type="match status" value="1"/>
</dbReference>
<keyword evidence="4" id="KW-1185">Reference proteome</keyword>
<evidence type="ECO:0000313" key="3">
    <source>
        <dbReference type="EMBL" id="KAF5889703.1"/>
    </source>
</evidence>
<dbReference type="InterPro" id="IPR013783">
    <property type="entry name" value="Ig-like_fold"/>
</dbReference>
<dbReference type="InterPro" id="IPR036179">
    <property type="entry name" value="Ig-like_dom_sf"/>
</dbReference>
<evidence type="ECO:0000259" key="2">
    <source>
        <dbReference type="PROSITE" id="PS50835"/>
    </source>
</evidence>
<feature type="non-terminal residue" evidence="3">
    <location>
        <position position="127"/>
    </location>
</feature>